<evidence type="ECO:0000256" key="2">
    <source>
        <dbReference type="SAM" id="Coils"/>
    </source>
</evidence>
<comment type="caution">
    <text evidence="4">The sequence shown here is derived from an EMBL/GenBank/DDBJ whole genome shotgun (WGS) entry which is preliminary data.</text>
</comment>
<proteinExistence type="predicted"/>
<dbReference type="Proteomes" id="UP001151529">
    <property type="component" value="Chromosome 16"/>
</dbReference>
<keyword evidence="5" id="KW-1185">Reference proteome</keyword>
<sequence length="765" mass="87196">MWNLGGQHDFCSLHDLMFPGHGSASFFLIISSLFRKPSNREPKTPAEIEEDLQYWLRFIVSNSRRALQQCMLPNVTIVLTHFDKINQPSQNLQLAVDSIQRVRDKFQGFIDFYPTVFTVDARSSASVSKLTHHVRKTSKTILQRVPRVYQLCNDLIQILSDWREENYNKLAMRWKEFDELCQVKVPPLRIRSRNDNKGKVEARRKAVAICLHHMGEVMYFDELGFLILDCEWFCSDVLGQLVKLDVRKQSAMENGFVSRKEVEKILRGSLQSQIPGMSSKVFENLEASDLVMMMLKLELCYEQNPSDTNSLLLIPSILDEGRGKPQRWQLSSADCVYAGRHLECDDSSHTFLTPGFFPRLQVHLHNKIMALRNQHGATYSLEKYLISININGVFIRVELGGQLAHYIDVLACSTKNLTETIRLTQQLIIPAIHSFCNGVTLTENIMRPECVQNLTPPRFRKTQHVSLQQLKQALLSVPAESMYDYQHTWDQVSDSGRPVLGPGFDLARDLLSDDDFREVLHRRYNDLYNLAVELDVPPDSNPDGADHTGNEPEIVDPSFAGIAKGVEQVLQRLKIIEQEIKDLKQEIQGLKYYEHRLLIELHRKVNYLVNYNIQVEERKVPNMFFFVRTENYSRRLVTNMISGMTALRLHMLCEFRGEMHVVEDQIGCEMMQVDNIAVKSLAPYMKKFMKLLTFALKIGAHLAAGMGEMIPDLSREVSHLTGSSLMYGAAGAVAAGAVGAAALQGAQKVGTEAWLQKGQETFNKM</sequence>
<dbReference type="Pfam" id="PF25497">
    <property type="entry name" value="COR-B"/>
    <property type="match status" value="1"/>
</dbReference>
<dbReference type="PANTHER" id="PTHR47679:SF1">
    <property type="entry name" value="PROTEIN TORNADO 1"/>
    <property type="match status" value="1"/>
</dbReference>
<reference evidence="4" key="2">
    <citation type="journal article" date="2023" name="Int. J. Mol. Sci.">
        <title>De Novo Assembly and Annotation of 11 Diverse Shrub Willow (Salix) Genomes Reveals Novel Gene Organization in Sex-Linked Regions.</title>
        <authorList>
            <person name="Hyden B."/>
            <person name="Feng K."/>
            <person name="Yates T.B."/>
            <person name="Jawdy S."/>
            <person name="Cereghino C."/>
            <person name="Smart L.B."/>
            <person name="Muchero W."/>
        </authorList>
    </citation>
    <scope>NUCLEOTIDE SEQUENCE [LARGE SCALE GENOMIC DNA]</scope>
    <source>
        <tissue evidence="4">Shoot tip</tissue>
    </source>
</reference>
<organism evidence="4 5">
    <name type="scientific">Salix viminalis</name>
    <name type="common">Common osier</name>
    <name type="synonym">Basket willow</name>
    <dbReference type="NCBI Taxonomy" id="40686"/>
    <lineage>
        <taxon>Eukaryota</taxon>
        <taxon>Viridiplantae</taxon>
        <taxon>Streptophyta</taxon>
        <taxon>Embryophyta</taxon>
        <taxon>Tracheophyta</taxon>
        <taxon>Spermatophyta</taxon>
        <taxon>Magnoliopsida</taxon>
        <taxon>eudicotyledons</taxon>
        <taxon>Gunneridae</taxon>
        <taxon>Pentapetalae</taxon>
        <taxon>rosids</taxon>
        <taxon>fabids</taxon>
        <taxon>Malpighiales</taxon>
        <taxon>Salicaceae</taxon>
        <taxon>Saliceae</taxon>
        <taxon>Salix</taxon>
    </lineage>
</organism>
<keyword evidence="2" id="KW-0175">Coiled coil</keyword>
<dbReference type="AlphaFoldDB" id="A0A9Q0ZZ04"/>
<protein>
    <recommendedName>
        <fullName evidence="3">C-terminal of Roc COR-B domain-containing protein</fullName>
    </recommendedName>
</protein>
<dbReference type="InterPro" id="IPR057263">
    <property type="entry name" value="COR-B"/>
</dbReference>
<name>A0A9Q0ZZ04_SALVM</name>
<feature type="coiled-coil region" evidence="2">
    <location>
        <begin position="566"/>
        <end position="593"/>
    </location>
</feature>
<evidence type="ECO:0000313" key="4">
    <source>
        <dbReference type="EMBL" id="KAJ6751767.1"/>
    </source>
</evidence>
<gene>
    <name evidence="4" type="ORF">OIU85_002215</name>
</gene>
<dbReference type="PANTHER" id="PTHR47679">
    <property type="entry name" value="PROTEIN TORNADO 1"/>
    <property type="match status" value="1"/>
</dbReference>
<dbReference type="OrthoDB" id="537968at2759"/>
<keyword evidence="1" id="KW-0677">Repeat</keyword>
<evidence type="ECO:0000256" key="1">
    <source>
        <dbReference type="ARBA" id="ARBA00022737"/>
    </source>
</evidence>
<reference evidence="4" key="1">
    <citation type="submission" date="2022-11" db="EMBL/GenBank/DDBJ databases">
        <authorList>
            <person name="Hyden B.L."/>
            <person name="Feng K."/>
            <person name="Yates T."/>
            <person name="Jawdy S."/>
            <person name="Smart L.B."/>
            <person name="Muchero W."/>
        </authorList>
    </citation>
    <scope>NUCLEOTIDE SEQUENCE</scope>
    <source>
        <tissue evidence="4">Shoot tip</tissue>
    </source>
</reference>
<evidence type="ECO:0000259" key="3">
    <source>
        <dbReference type="Pfam" id="PF25497"/>
    </source>
</evidence>
<feature type="domain" description="C-terminal of Roc COR-B" evidence="3">
    <location>
        <begin position="340"/>
        <end position="484"/>
    </location>
</feature>
<accession>A0A9Q0ZZ04</accession>
<dbReference type="EMBL" id="JAPFFL010000001">
    <property type="protein sequence ID" value="KAJ6751767.1"/>
    <property type="molecule type" value="Genomic_DNA"/>
</dbReference>
<evidence type="ECO:0000313" key="5">
    <source>
        <dbReference type="Proteomes" id="UP001151529"/>
    </source>
</evidence>